<evidence type="ECO:0000313" key="2">
    <source>
        <dbReference type="Proteomes" id="UP000253664"/>
    </source>
</evidence>
<accession>A0A367LNI8</accession>
<sequence length="443" mass="49723">MARPEEARERSRDAIFFKPAIPLYKKRHYISVRSIKGPYLRRSEGMTGTCRLFQRLELARGARPHPTLAPPEIQPNSRRPWNTYCARHNQSLIRAFCVGIVRCLAVRTVVRRVPPLPSLPPFVLAPPHASANPVPRPSETKENFGPKHPNRLRLYLFTSPVRSTSNSQILPGLRYLRSRYSYNSYNIRSSTRLSFRCLFVRQHCFINTTTTTTGLSGQRQALRSASPPSPPVFARADRREHKRLSRGLFCPLSSLSIVDLGVVYSSRPCSASLLSRRQPLVARYRDALATKGIIQKRKKLLHPTSRIAATPNLVTPPPPAERRRPVLRKPVALPSTISPSSDQLCNLTSRVTLPFLTSLAHSPSHPLFPTPPGLFRATVTTEKRGDLTGQKYFVRKYRRFLPLLVSCHSSIFCTFFLPASRSSFPVVLTLSALSPSAAVARVA</sequence>
<dbReference type="EMBL" id="LKCN02000001">
    <property type="protein sequence ID" value="RCI16003.1"/>
    <property type="molecule type" value="Genomic_DNA"/>
</dbReference>
<name>A0A367LNI8_9HYPO</name>
<dbReference type="Proteomes" id="UP000253664">
    <property type="component" value="Unassembled WGS sequence"/>
</dbReference>
<gene>
    <name evidence="1" type="ORF">L249_2509</name>
</gene>
<dbReference type="AlphaFoldDB" id="A0A367LNI8"/>
<protein>
    <submittedName>
        <fullName evidence="1">Uncharacterized protein</fullName>
    </submittedName>
</protein>
<keyword evidence="2" id="KW-1185">Reference proteome</keyword>
<feature type="non-terminal residue" evidence="1">
    <location>
        <position position="443"/>
    </location>
</feature>
<evidence type="ECO:0000313" key="1">
    <source>
        <dbReference type="EMBL" id="RCI16003.1"/>
    </source>
</evidence>
<reference evidence="1 2" key="1">
    <citation type="journal article" date="2015" name="BMC Genomics">
        <title>Insights from the genome of Ophiocordyceps polyrhachis-furcata to pathogenicity and host specificity in insect fungi.</title>
        <authorList>
            <person name="Wichadakul D."/>
            <person name="Kobmoo N."/>
            <person name="Ingsriswang S."/>
            <person name="Tangphatsornruang S."/>
            <person name="Chantasingh D."/>
            <person name="Luangsa-ard J.J."/>
            <person name="Eurwilaichitr L."/>
        </authorList>
    </citation>
    <scope>NUCLEOTIDE SEQUENCE [LARGE SCALE GENOMIC DNA]</scope>
    <source>
        <strain evidence="1 2">BCC 54312</strain>
    </source>
</reference>
<proteinExistence type="predicted"/>
<organism evidence="1 2">
    <name type="scientific">Ophiocordyceps polyrhachis-furcata BCC 54312</name>
    <dbReference type="NCBI Taxonomy" id="1330021"/>
    <lineage>
        <taxon>Eukaryota</taxon>
        <taxon>Fungi</taxon>
        <taxon>Dikarya</taxon>
        <taxon>Ascomycota</taxon>
        <taxon>Pezizomycotina</taxon>
        <taxon>Sordariomycetes</taxon>
        <taxon>Hypocreomycetidae</taxon>
        <taxon>Hypocreales</taxon>
        <taxon>Ophiocordycipitaceae</taxon>
        <taxon>Ophiocordyceps</taxon>
    </lineage>
</organism>
<comment type="caution">
    <text evidence="1">The sequence shown here is derived from an EMBL/GenBank/DDBJ whole genome shotgun (WGS) entry which is preliminary data.</text>
</comment>